<dbReference type="AlphaFoldDB" id="L7KJU6"/>
<feature type="transmembrane region" description="Helical" evidence="1">
    <location>
        <begin position="284"/>
        <end position="306"/>
    </location>
</feature>
<feature type="transmembrane region" description="Helical" evidence="1">
    <location>
        <begin position="21"/>
        <end position="43"/>
    </location>
</feature>
<protein>
    <recommendedName>
        <fullName evidence="4">Glycosyltransferase RgtA/B/C/D-like domain-containing protein</fullName>
    </recommendedName>
</protein>
<keyword evidence="1" id="KW-0472">Membrane</keyword>
<evidence type="ECO:0000313" key="3">
    <source>
        <dbReference type="Proteomes" id="UP000010988"/>
    </source>
</evidence>
<feature type="transmembrane region" description="Helical" evidence="1">
    <location>
        <begin position="374"/>
        <end position="393"/>
    </location>
</feature>
<dbReference type="EMBL" id="BANR01000007">
    <property type="protein sequence ID" value="GAC48879.1"/>
    <property type="molecule type" value="Genomic_DNA"/>
</dbReference>
<keyword evidence="1" id="KW-1133">Transmembrane helix</keyword>
<reference evidence="2 3" key="1">
    <citation type="submission" date="2012-12" db="EMBL/GenBank/DDBJ databases">
        <title>Whole genome shotgun sequence of Gordonia aichiensis NBRC 108223.</title>
        <authorList>
            <person name="Isaki-Nakamura S."/>
            <person name="Hosoyama A."/>
            <person name="Tsuchikane K."/>
            <person name="Ando Y."/>
            <person name="Baba S."/>
            <person name="Ohji S."/>
            <person name="Hamada M."/>
            <person name="Tamura T."/>
            <person name="Yamazoe A."/>
            <person name="Yamazaki S."/>
            <person name="Fujita N."/>
        </authorList>
    </citation>
    <scope>NUCLEOTIDE SEQUENCE [LARGE SCALE GENOMIC DNA]</scope>
    <source>
        <strain evidence="2 3">NBRC 108223</strain>
    </source>
</reference>
<feature type="transmembrane region" description="Helical" evidence="1">
    <location>
        <begin position="458"/>
        <end position="480"/>
    </location>
</feature>
<proteinExistence type="predicted"/>
<evidence type="ECO:0000313" key="2">
    <source>
        <dbReference type="EMBL" id="GAC48879.1"/>
    </source>
</evidence>
<comment type="caution">
    <text evidence="2">The sequence shown here is derived from an EMBL/GenBank/DDBJ whole genome shotgun (WGS) entry which is preliminary data.</text>
</comment>
<accession>L7KJU6</accession>
<feature type="transmembrane region" description="Helical" evidence="1">
    <location>
        <begin position="348"/>
        <end position="367"/>
    </location>
</feature>
<evidence type="ECO:0008006" key="4">
    <source>
        <dbReference type="Google" id="ProtNLM"/>
    </source>
</evidence>
<sequence length="672" mass="71551">MTSQSPTSDEPHPRGALAGRIGSLTVVTAIVLIVAHLVVRAWLVATGNFYWDDLVLIGRASTVPVWSWEYLGHSHDGHFMPAAFLVAGLSTLAAPVNWVVPAITLVILQGLASLSVWRMIRVVLGTAGQRVGLRRPAIEVGALTALAFYLFTPLTVPAYIWWAAGLNSLPMQAAMAWIVADAVLLCTGRVPASSRRLVVIRSTVIFVVALAFFEKSLFILPVAFIAAVLVARFDGTAKPDVGTGKVDGDTERLDEGAGLTADGAREPAVPRTPLVVAFVRGRALWTPLAVVFVVWVILYFSVSDATAGTHSLSQTAQLVWRSINKAVIPSLVGGPWEWERWVPSPPMGFPSIWMIVAGWVVVAGFAIWAIRTRVGALGVLVAVGLYVVVVQIPPMWNRSSANTALELAQTMRYLPDAALVMALAFVLLVASPTREMTRARAVDTAGARHAREAGASPLLLAGVMAVAFAVASSIISTAAYSTSWSDDPTGAYLANAKRALAANKDTTMFDQALPLEVLLPVAYPENQISHTFGRLRDRPEFGDHTDRLVVLDNSGNATPGAVTPRRSIAAGRGSCARPELDAPRRLRLDGPLIQWRWTIALGYCANSAGQVRLSLDGGAPVTVPVTAGLHVVYVQLDGHGTELDVRPLTPGLALHTGAGRVGEVVDARLLGG</sequence>
<feature type="transmembrane region" description="Helical" evidence="1">
    <location>
        <begin position="140"/>
        <end position="162"/>
    </location>
</feature>
<keyword evidence="3" id="KW-1185">Reference proteome</keyword>
<name>L7KJU6_9ACTN</name>
<evidence type="ECO:0000256" key="1">
    <source>
        <dbReference type="SAM" id="Phobius"/>
    </source>
</evidence>
<feature type="transmembrane region" description="Helical" evidence="1">
    <location>
        <begin position="98"/>
        <end position="120"/>
    </location>
</feature>
<feature type="transmembrane region" description="Helical" evidence="1">
    <location>
        <begin position="204"/>
        <end position="231"/>
    </location>
</feature>
<dbReference type="eggNOG" id="COG0815">
    <property type="taxonomic scope" value="Bacteria"/>
</dbReference>
<feature type="transmembrane region" description="Helical" evidence="1">
    <location>
        <begin position="413"/>
        <end position="430"/>
    </location>
</feature>
<dbReference type="Proteomes" id="UP000010988">
    <property type="component" value="Unassembled WGS sequence"/>
</dbReference>
<organism evidence="2 3">
    <name type="scientific">Gordonia aichiensis NBRC 108223</name>
    <dbReference type="NCBI Taxonomy" id="1220583"/>
    <lineage>
        <taxon>Bacteria</taxon>
        <taxon>Bacillati</taxon>
        <taxon>Actinomycetota</taxon>
        <taxon>Actinomycetes</taxon>
        <taxon>Mycobacteriales</taxon>
        <taxon>Gordoniaceae</taxon>
        <taxon>Gordonia</taxon>
    </lineage>
</organism>
<keyword evidence="1" id="KW-0812">Transmembrane</keyword>
<gene>
    <name evidence="2" type="ORF">GOACH_07_01650</name>
</gene>
<dbReference type="STRING" id="1220583.GOACH_07_01650"/>